<comment type="caution">
    <text evidence="1">The sequence shown here is derived from an EMBL/GenBank/DDBJ whole genome shotgun (WGS) entry which is preliminary data.</text>
</comment>
<evidence type="ECO:0000313" key="1">
    <source>
        <dbReference type="EMBL" id="KKN65869.1"/>
    </source>
</evidence>
<sequence>MKCPKIIEHSNYPSGAISSDPVDCLKEECAWWDQEHSQCSMRTISNALVKIKDSMPH</sequence>
<protein>
    <submittedName>
        <fullName evidence="1">Uncharacterized protein</fullName>
    </submittedName>
</protein>
<dbReference type="AlphaFoldDB" id="A0A0F9SFQ7"/>
<dbReference type="EMBL" id="LAZR01000514">
    <property type="protein sequence ID" value="KKN65869.1"/>
    <property type="molecule type" value="Genomic_DNA"/>
</dbReference>
<gene>
    <name evidence="1" type="ORF">LCGC14_0476860</name>
</gene>
<reference evidence="1" key="1">
    <citation type="journal article" date="2015" name="Nature">
        <title>Complex archaea that bridge the gap between prokaryotes and eukaryotes.</title>
        <authorList>
            <person name="Spang A."/>
            <person name="Saw J.H."/>
            <person name="Jorgensen S.L."/>
            <person name="Zaremba-Niedzwiedzka K."/>
            <person name="Martijn J."/>
            <person name="Lind A.E."/>
            <person name="van Eijk R."/>
            <person name="Schleper C."/>
            <person name="Guy L."/>
            <person name="Ettema T.J."/>
        </authorList>
    </citation>
    <scope>NUCLEOTIDE SEQUENCE</scope>
</reference>
<proteinExistence type="predicted"/>
<name>A0A0F9SFQ7_9ZZZZ</name>
<organism evidence="1">
    <name type="scientific">marine sediment metagenome</name>
    <dbReference type="NCBI Taxonomy" id="412755"/>
    <lineage>
        <taxon>unclassified sequences</taxon>
        <taxon>metagenomes</taxon>
        <taxon>ecological metagenomes</taxon>
    </lineage>
</organism>
<accession>A0A0F9SFQ7</accession>